<keyword evidence="2" id="KW-1185">Reference proteome</keyword>
<evidence type="ECO:0000313" key="1">
    <source>
        <dbReference type="EMBL" id="QEA40060.1"/>
    </source>
</evidence>
<dbReference type="Pfam" id="PF02585">
    <property type="entry name" value="PIG-L"/>
    <property type="match status" value="1"/>
</dbReference>
<gene>
    <name evidence="1" type="ORF">FGL86_13895</name>
</gene>
<dbReference type="EMBL" id="CP042382">
    <property type="protein sequence ID" value="QEA40060.1"/>
    <property type="molecule type" value="Genomic_DNA"/>
</dbReference>
<dbReference type="RefSeq" id="WP_147185135.1">
    <property type="nucleotide sequence ID" value="NZ_CP042382.1"/>
</dbReference>
<proteinExistence type="predicted"/>
<sequence>MSKTVLVVAAHTDDEALGCGGTMARHVAEGDTVHTVFLADGVSSRQDNDDGALDERQQAAERAQQILGVSSTSYLGLPDNRLDSLALLDIVQPLEVVIARLAPDTIYTHHFGDLNIDHRKTHEAVMTACRPLPGTTVKEILTFEVMSSTEWSSAGQAPFLPTLYIDISNYLDTKQKALEAYALEMRPAPHSRNAEHISHLATHHGHCVGVQAAEAFMVMRVLR</sequence>
<dbReference type="SUPFAM" id="SSF102588">
    <property type="entry name" value="LmbE-like"/>
    <property type="match status" value="1"/>
</dbReference>
<name>A0A5B8SZ22_9GAMM</name>
<reference evidence="1 2" key="1">
    <citation type="submission" date="2019-06" db="EMBL/GenBank/DDBJ databases">
        <title>Genome analyses of bacteria isolated from kimchi.</title>
        <authorList>
            <person name="Lee S."/>
            <person name="Ahn S."/>
            <person name="Roh S."/>
        </authorList>
    </citation>
    <scope>NUCLEOTIDE SEQUENCE [LARGE SCALE GENOMIC DNA]</scope>
    <source>
        <strain evidence="1 2">CBA4606</strain>
    </source>
</reference>
<dbReference type="InterPro" id="IPR003737">
    <property type="entry name" value="GlcNAc_PI_deacetylase-related"/>
</dbReference>
<dbReference type="PANTHER" id="PTHR12993:SF11">
    <property type="entry name" value="N-ACETYLGLUCOSAMINYL-PHOSPHATIDYLINOSITOL DE-N-ACETYLASE"/>
    <property type="match status" value="1"/>
</dbReference>
<dbReference type="PANTHER" id="PTHR12993">
    <property type="entry name" value="N-ACETYLGLUCOSAMINYL-PHOSPHATIDYLINOSITOL DE-N-ACETYLASE-RELATED"/>
    <property type="match status" value="1"/>
</dbReference>
<accession>A0A5B8SZ22</accession>
<organism evidence="1 2">
    <name type="scientific">Pistricoccus aurantiacus</name>
    <dbReference type="NCBI Taxonomy" id="1883414"/>
    <lineage>
        <taxon>Bacteria</taxon>
        <taxon>Pseudomonadati</taxon>
        <taxon>Pseudomonadota</taxon>
        <taxon>Gammaproteobacteria</taxon>
        <taxon>Oceanospirillales</taxon>
        <taxon>Halomonadaceae</taxon>
        <taxon>Pistricoccus</taxon>
    </lineage>
</organism>
<protein>
    <submittedName>
        <fullName evidence="1">PIG-L family deacetylase</fullName>
    </submittedName>
</protein>
<evidence type="ECO:0000313" key="2">
    <source>
        <dbReference type="Proteomes" id="UP000321272"/>
    </source>
</evidence>
<dbReference type="InterPro" id="IPR024078">
    <property type="entry name" value="LmbE-like_dom_sf"/>
</dbReference>
<dbReference type="AlphaFoldDB" id="A0A5B8SZ22"/>
<dbReference type="Gene3D" id="3.40.50.10320">
    <property type="entry name" value="LmbE-like"/>
    <property type="match status" value="1"/>
</dbReference>
<dbReference type="KEGG" id="paur:FGL86_13895"/>
<dbReference type="Proteomes" id="UP000321272">
    <property type="component" value="Chromosome"/>
</dbReference>
<dbReference type="GO" id="GO:0016811">
    <property type="term" value="F:hydrolase activity, acting on carbon-nitrogen (but not peptide) bonds, in linear amides"/>
    <property type="evidence" value="ECO:0007669"/>
    <property type="project" value="TreeGrafter"/>
</dbReference>
<dbReference type="OrthoDB" id="9790023at2"/>